<dbReference type="PROSITE" id="PS52016">
    <property type="entry name" value="TONB_DEPENDENT_REC_3"/>
    <property type="match status" value="1"/>
</dbReference>
<dbReference type="Gene3D" id="2.170.130.10">
    <property type="entry name" value="TonB-dependent receptor, plug domain"/>
    <property type="match status" value="1"/>
</dbReference>
<evidence type="ECO:0000256" key="7">
    <source>
        <dbReference type="ARBA" id="ARBA00023077"/>
    </source>
</evidence>
<dbReference type="Gene3D" id="2.60.40.1120">
    <property type="entry name" value="Carboxypeptidase-like, regulatory domain"/>
    <property type="match status" value="1"/>
</dbReference>
<dbReference type="InterPro" id="IPR023996">
    <property type="entry name" value="TonB-dep_OMP_SusC/RagA"/>
</dbReference>
<dbReference type="InterPro" id="IPR023997">
    <property type="entry name" value="TonB-dep_OMP_SusC/RagA_CS"/>
</dbReference>
<keyword evidence="6" id="KW-0408">Iron</keyword>
<evidence type="ECO:0000256" key="9">
    <source>
        <dbReference type="ARBA" id="ARBA00023237"/>
    </source>
</evidence>
<name>A0A6I6K413_9BACT</name>
<evidence type="ECO:0000256" key="6">
    <source>
        <dbReference type="ARBA" id="ARBA00023004"/>
    </source>
</evidence>
<dbReference type="AlphaFoldDB" id="A0A6I6K413"/>
<dbReference type="KEGG" id="mcos:GM418_26965"/>
<evidence type="ECO:0000256" key="11">
    <source>
        <dbReference type="RuleBase" id="RU003357"/>
    </source>
</evidence>
<organism evidence="13 14">
    <name type="scientific">Maribellus comscasis</name>
    <dbReference type="NCBI Taxonomy" id="2681766"/>
    <lineage>
        <taxon>Bacteria</taxon>
        <taxon>Pseudomonadati</taxon>
        <taxon>Bacteroidota</taxon>
        <taxon>Bacteroidia</taxon>
        <taxon>Marinilabiliales</taxon>
        <taxon>Prolixibacteraceae</taxon>
        <taxon>Maribellus</taxon>
    </lineage>
</organism>
<evidence type="ECO:0000313" key="14">
    <source>
        <dbReference type="Proteomes" id="UP000428260"/>
    </source>
</evidence>
<evidence type="ECO:0000256" key="3">
    <source>
        <dbReference type="ARBA" id="ARBA00022452"/>
    </source>
</evidence>
<keyword evidence="14" id="KW-1185">Reference proteome</keyword>
<reference evidence="13 14" key="1">
    <citation type="submission" date="2019-11" db="EMBL/GenBank/DDBJ databases">
        <authorList>
            <person name="Zheng R.K."/>
            <person name="Sun C.M."/>
        </authorList>
    </citation>
    <scope>NUCLEOTIDE SEQUENCE [LARGE SCALE GENOMIC DNA]</scope>
    <source>
        <strain evidence="13 14">WC007</strain>
    </source>
</reference>
<dbReference type="InterPro" id="IPR012910">
    <property type="entry name" value="Plug_dom"/>
</dbReference>
<evidence type="ECO:0000313" key="13">
    <source>
        <dbReference type="EMBL" id="QGY47172.1"/>
    </source>
</evidence>
<feature type="domain" description="Secretin/TonB short N-terminal" evidence="12">
    <location>
        <begin position="71"/>
        <end position="122"/>
    </location>
</feature>
<proteinExistence type="inferred from homology"/>
<dbReference type="Pfam" id="PF07715">
    <property type="entry name" value="Plug"/>
    <property type="match status" value="1"/>
</dbReference>
<evidence type="ECO:0000259" key="12">
    <source>
        <dbReference type="SMART" id="SM00965"/>
    </source>
</evidence>
<evidence type="ECO:0000256" key="4">
    <source>
        <dbReference type="ARBA" id="ARBA00022496"/>
    </source>
</evidence>
<evidence type="ECO:0000256" key="1">
    <source>
        <dbReference type="ARBA" id="ARBA00004571"/>
    </source>
</evidence>
<dbReference type="GO" id="GO:0006826">
    <property type="term" value="P:iron ion transport"/>
    <property type="evidence" value="ECO:0007669"/>
    <property type="project" value="UniProtKB-KW"/>
</dbReference>
<evidence type="ECO:0000256" key="2">
    <source>
        <dbReference type="ARBA" id="ARBA00022448"/>
    </source>
</evidence>
<sequence length="1161" mass="128607">MKKRTKWSGDMLFSWLKKLCRIMKLTAFLIMLSIGCAFAGKTYSQSNLLNLKMDSKTIREVLSEIEAQSEYHFMYSGKMINVNRKVSVDLENQNIEGVLHSLFSGTDINYIIKDRFIVLSNLEEDEFLSGSQQKNITGKVSSKDGEPLPGVTVVVKGTSKGTVTNADGNYSLNNVPENATLSFSFVGLIAQEILVEGRTNIDVIMEEDAIGIEEVVAIGYGTQKKRDVIGSIASVKSEVLEQSSGVSNFTSLLQGQAAGASVQVSSGRLGAGVDVKVRGLSSISAGTSPLWIVDGVPIITSASTGASSTSELSPFALINQADIESIEVLKDAAATSIYGSRGSNGVIIVTTKTGQKGKISVNLDYSTGFSDLPFQQVELVNTKQWFEMKDDMKNSYGLGDYTMADFYNNSPYLTEELTREQAEAIDIDWLETGLRQGSFQNYNLSVVGGGEKTSFFMSANYRKDKGVVLNDDLERYGLRINLDAEPSRYFKAGAKFNFTLSNSSRGKNDDNSSNGNKSGVAGGFAFINTESTPFTPVYSLENPNEYYNPYLGNAVMYADRDYLVQDVEMYRGLASIYGEFAFPFLKELAVRTELSVDFVQANRNTWISEAIRWDGSLGDDAARTSRTLNYNVFLKYDKIYGDHSINAVGGIEAQRSVGWWRTMSGQNLVGSYKQLGSPSNMISMFSGLSGETYLLAYFGRANYKYRDKYLAGVSIRRDASAVFTPDYRWGTFVAFSAGWILSDEGFMGEFGENNFLKLRGSFGQTGNANIPLGLDVSKYSTGLVYGNQELIATNGTAISGIGVSNLTWETTNNLDVGLDFGFKNNRINGSLAYYNKYVNDLLLATQLPYSSGISSIYGNIGDLVNSGVEFNISSVNLKTDNFQWQTNFNISFNHNEVKKLVPRVDEAGTGMVSGNTITKVGYPVRDWYLSDFAGIDSQTGLPQLYALDHDYYDETGETRRLKDENGEDVIILANNANGNSNKFHHKNKSAIPTYYGGFTNRFTYKGFDFSFLITFSGGNYIYDQYMRDMYVDIGYGGQQTIDLYENYWRKPGDEAKYQRMNWRGNLILEDGTTVGLGDPRIPTTQWLFKGDYVKLKSISLGYTVPKTPTTAKIFQDMRVYTTLENLYTLTDYPGWDPEGRGSGDWDLPQLFSVTFGVSVKF</sequence>
<dbReference type="NCBIfam" id="TIGR04056">
    <property type="entry name" value="OMP_RagA_SusC"/>
    <property type="match status" value="1"/>
</dbReference>
<dbReference type="SUPFAM" id="SSF56935">
    <property type="entry name" value="Porins"/>
    <property type="match status" value="1"/>
</dbReference>
<comment type="subcellular location">
    <subcellularLocation>
        <location evidence="1 10">Cell outer membrane</location>
        <topology evidence="1 10">Multi-pass membrane protein</topology>
    </subcellularLocation>
</comment>
<keyword evidence="4" id="KW-0406">Ion transport</keyword>
<dbReference type="Pfam" id="PF00593">
    <property type="entry name" value="TonB_dep_Rec_b-barrel"/>
    <property type="match status" value="1"/>
</dbReference>
<keyword evidence="2 10" id="KW-0813">Transport</keyword>
<accession>A0A6I6K413</accession>
<protein>
    <submittedName>
        <fullName evidence="13">SusC/RagA family TonB-linked outer membrane protein</fullName>
    </submittedName>
</protein>
<dbReference type="InterPro" id="IPR037066">
    <property type="entry name" value="Plug_dom_sf"/>
</dbReference>
<dbReference type="InterPro" id="IPR011662">
    <property type="entry name" value="Secretin/TonB_short_N"/>
</dbReference>
<gene>
    <name evidence="13" type="ORF">GM418_26965</name>
</gene>
<keyword evidence="7 11" id="KW-0798">TonB box</keyword>
<dbReference type="NCBIfam" id="TIGR04057">
    <property type="entry name" value="SusC_RagA_signa"/>
    <property type="match status" value="1"/>
</dbReference>
<dbReference type="InterPro" id="IPR000531">
    <property type="entry name" value="Beta-barrel_TonB"/>
</dbReference>
<evidence type="ECO:0000256" key="8">
    <source>
        <dbReference type="ARBA" id="ARBA00023136"/>
    </source>
</evidence>
<evidence type="ECO:0000256" key="5">
    <source>
        <dbReference type="ARBA" id="ARBA00022692"/>
    </source>
</evidence>
<dbReference type="InterPro" id="IPR008969">
    <property type="entry name" value="CarboxyPept-like_regulatory"/>
</dbReference>
<comment type="similarity">
    <text evidence="10 11">Belongs to the TonB-dependent receptor family.</text>
</comment>
<dbReference type="InterPro" id="IPR039426">
    <property type="entry name" value="TonB-dep_rcpt-like"/>
</dbReference>
<keyword evidence="8 10" id="KW-0472">Membrane</keyword>
<dbReference type="SUPFAM" id="SSF49464">
    <property type="entry name" value="Carboxypeptidase regulatory domain-like"/>
    <property type="match status" value="1"/>
</dbReference>
<keyword evidence="3 10" id="KW-1134">Transmembrane beta strand</keyword>
<dbReference type="Proteomes" id="UP000428260">
    <property type="component" value="Chromosome"/>
</dbReference>
<dbReference type="GO" id="GO:0009279">
    <property type="term" value="C:cell outer membrane"/>
    <property type="evidence" value="ECO:0007669"/>
    <property type="project" value="UniProtKB-SubCell"/>
</dbReference>
<dbReference type="Gene3D" id="2.40.170.20">
    <property type="entry name" value="TonB-dependent receptor, beta-barrel domain"/>
    <property type="match status" value="1"/>
</dbReference>
<dbReference type="Pfam" id="PF13715">
    <property type="entry name" value="CarbopepD_reg_2"/>
    <property type="match status" value="1"/>
</dbReference>
<dbReference type="EMBL" id="CP046401">
    <property type="protein sequence ID" value="QGY47172.1"/>
    <property type="molecule type" value="Genomic_DNA"/>
</dbReference>
<keyword evidence="9 10" id="KW-0998">Cell outer membrane</keyword>
<dbReference type="InterPro" id="IPR036942">
    <property type="entry name" value="Beta-barrel_TonB_sf"/>
</dbReference>
<dbReference type="Pfam" id="PF07660">
    <property type="entry name" value="STN"/>
    <property type="match status" value="1"/>
</dbReference>
<keyword evidence="5 10" id="KW-0812">Transmembrane</keyword>
<keyword evidence="4" id="KW-0410">Iron transport</keyword>
<evidence type="ECO:0000256" key="10">
    <source>
        <dbReference type="PROSITE-ProRule" id="PRU01360"/>
    </source>
</evidence>
<dbReference type="SMART" id="SM00965">
    <property type="entry name" value="STN"/>
    <property type="match status" value="1"/>
</dbReference>